<evidence type="ECO:0000256" key="3">
    <source>
        <dbReference type="ARBA" id="ARBA00023163"/>
    </source>
</evidence>
<dbReference type="GO" id="GO:0000976">
    <property type="term" value="F:transcription cis-regulatory region binding"/>
    <property type="evidence" value="ECO:0007669"/>
    <property type="project" value="TreeGrafter"/>
</dbReference>
<dbReference type="SUPFAM" id="SSF53822">
    <property type="entry name" value="Periplasmic binding protein-like I"/>
    <property type="match status" value="1"/>
</dbReference>
<dbReference type="CDD" id="cd01392">
    <property type="entry name" value="HTH_LacI"/>
    <property type="match status" value="1"/>
</dbReference>
<gene>
    <name evidence="5" type="ORF">Tam10B_1719</name>
</gene>
<protein>
    <submittedName>
        <fullName evidence="5">LacI family transcriptional regulator</fullName>
    </submittedName>
</protein>
<dbReference type="GO" id="GO:0003700">
    <property type="term" value="F:DNA-binding transcription factor activity"/>
    <property type="evidence" value="ECO:0007669"/>
    <property type="project" value="TreeGrafter"/>
</dbReference>
<dbReference type="PROSITE" id="PS50932">
    <property type="entry name" value="HTH_LACI_2"/>
    <property type="match status" value="1"/>
</dbReference>
<dbReference type="Pfam" id="PF00356">
    <property type="entry name" value="LacI"/>
    <property type="match status" value="1"/>
</dbReference>
<accession>A0A229VWP2</accession>
<dbReference type="AlphaFoldDB" id="A0A229VWP2"/>
<dbReference type="InterPro" id="IPR001761">
    <property type="entry name" value="Peripla_BP/Lac1_sug-bd_dom"/>
</dbReference>
<evidence type="ECO:0000313" key="5">
    <source>
        <dbReference type="EMBL" id="OXN00023.1"/>
    </source>
</evidence>
<dbReference type="CDD" id="cd06267">
    <property type="entry name" value="PBP1_LacI_sugar_binding-like"/>
    <property type="match status" value="1"/>
</dbReference>
<dbReference type="InterPro" id="IPR010982">
    <property type="entry name" value="Lambda_DNA-bd_dom_sf"/>
</dbReference>
<dbReference type="InterPro" id="IPR028082">
    <property type="entry name" value="Peripla_BP_I"/>
</dbReference>
<name>A0A229VWP2_9BIFI</name>
<dbReference type="Pfam" id="PF00532">
    <property type="entry name" value="Peripla_BP_1"/>
    <property type="match status" value="1"/>
</dbReference>
<dbReference type="Gene3D" id="1.10.260.40">
    <property type="entry name" value="lambda repressor-like DNA-binding domains"/>
    <property type="match status" value="1"/>
</dbReference>
<organism evidence="5 6">
    <name type="scientific">Bifidobacterium vansinderenii</name>
    <dbReference type="NCBI Taxonomy" id="1984871"/>
    <lineage>
        <taxon>Bacteria</taxon>
        <taxon>Bacillati</taxon>
        <taxon>Actinomycetota</taxon>
        <taxon>Actinomycetes</taxon>
        <taxon>Bifidobacteriales</taxon>
        <taxon>Bifidobacteriaceae</taxon>
        <taxon>Bifidobacterium</taxon>
    </lineage>
</organism>
<feature type="domain" description="HTH lacI-type" evidence="4">
    <location>
        <begin position="16"/>
        <end position="75"/>
    </location>
</feature>
<dbReference type="SMART" id="SM00354">
    <property type="entry name" value="HTH_LACI"/>
    <property type="match status" value="1"/>
</dbReference>
<proteinExistence type="predicted"/>
<dbReference type="Proteomes" id="UP000215433">
    <property type="component" value="Unassembled WGS sequence"/>
</dbReference>
<comment type="caution">
    <text evidence="5">The sequence shown here is derived from an EMBL/GenBank/DDBJ whole genome shotgun (WGS) entry which is preliminary data.</text>
</comment>
<dbReference type="EMBL" id="NEWD01000024">
    <property type="protein sequence ID" value="OXN00023.1"/>
    <property type="molecule type" value="Genomic_DNA"/>
</dbReference>
<dbReference type="Gene3D" id="3.40.50.2300">
    <property type="match status" value="2"/>
</dbReference>
<sequence length="343" mass="37532">MVHMSDSEKGRPPDRVRLKDVAEAAGLSLTTVSRAFSRPGRVSERTVRYVHQVANELGYIPDPIAPVEEKRQLRSVIAVLVANLDNPVFVDMIHGMDTRLAEYGFVTNVVDFQEDPVREIEVAERLAPFVDAVVFASPRTSSTSIRKIAQVVPTVVVDRVVRGVPSIVVDDRAATADAMRHLSRLGHGKVTYLAGPDGSWQDGYRWNSLHLAGRRIGMATRRVAGESFLREGGRRAVGEFLRNPTTAVIAYDDLMAIGFMEGLSSRGYAIPDRCSVIGFDGIVQGAEYTPQLSTIAIDYRDLGNVAARCLISRLLHIGESAGPVVRMPAEFITRASTAPVSHR</sequence>
<evidence type="ECO:0000256" key="2">
    <source>
        <dbReference type="ARBA" id="ARBA00023125"/>
    </source>
</evidence>
<dbReference type="SUPFAM" id="SSF47413">
    <property type="entry name" value="lambda repressor-like DNA-binding domains"/>
    <property type="match status" value="1"/>
</dbReference>
<keyword evidence="2" id="KW-0238">DNA-binding</keyword>
<dbReference type="PANTHER" id="PTHR30146">
    <property type="entry name" value="LACI-RELATED TRANSCRIPTIONAL REPRESSOR"/>
    <property type="match status" value="1"/>
</dbReference>
<evidence type="ECO:0000313" key="6">
    <source>
        <dbReference type="Proteomes" id="UP000215433"/>
    </source>
</evidence>
<dbReference type="InterPro" id="IPR000843">
    <property type="entry name" value="HTH_LacI"/>
</dbReference>
<evidence type="ECO:0000256" key="1">
    <source>
        <dbReference type="ARBA" id="ARBA00023015"/>
    </source>
</evidence>
<evidence type="ECO:0000259" key="4">
    <source>
        <dbReference type="PROSITE" id="PS50932"/>
    </source>
</evidence>
<keyword evidence="6" id="KW-1185">Reference proteome</keyword>
<dbReference type="PANTHER" id="PTHR30146:SF109">
    <property type="entry name" value="HTH-TYPE TRANSCRIPTIONAL REGULATOR GALS"/>
    <property type="match status" value="1"/>
</dbReference>
<keyword evidence="3" id="KW-0804">Transcription</keyword>
<keyword evidence="1" id="KW-0805">Transcription regulation</keyword>
<reference evidence="5 6" key="1">
    <citation type="submission" date="2017-05" db="EMBL/GenBank/DDBJ databases">
        <title>Bifidobacterium vansinderenii sp. nov.</title>
        <authorList>
            <person name="Lugli G.A."/>
            <person name="Duranti S."/>
            <person name="Mangifesta M."/>
        </authorList>
    </citation>
    <scope>NUCLEOTIDE SEQUENCE [LARGE SCALE GENOMIC DNA]</scope>
    <source>
        <strain evidence="5 6">Tam10B</strain>
    </source>
</reference>